<dbReference type="Proteomes" id="UP000277766">
    <property type="component" value="Unassembled WGS sequence"/>
</dbReference>
<dbReference type="GO" id="GO:0009234">
    <property type="term" value="P:menaquinone biosynthetic process"/>
    <property type="evidence" value="ECO:0007669"/>
    <property type="project" value="UniProtKB-UniRule"/>
</dbReference>
<feature type="domain" description="Nucleoside phosphorylase" evidence="3">
    <location>
        <begin position="32"/>
        <end position="201"/>
    </location>
</feature>
<accession>A0A3S0IB16</accession>
<keyword evidence="1 4" id="KW-0378">Hydrolase</keyword>
<evidence type="ECO:0000313" key="5">
    <source>
        <dbReference type="Proteomes" id="UP000277766"/>
    </source>
</evidence>
<dbReference type="GO" id="GO:0019284">
    <property type="term" value="P:L-methionine salvage from S-adenosylmethionine"/>
    <property type="evidence" value="ECO:0007669"/>
    <property type="project" value="TreeGrafter"/>
</dbReference>
<dbReference type="PANTHER" id="PTHR46832:SF2">
    <property type="entry name" value="FUTALOSINE HYDROLASE"/>
    <property type="match status" value="1"/>
</dbReference>
<dbReference type="NCBIfam" id="TIGR03664">
    <property type="entry name" value="fut_nucase"/>
    <property type="match status" value="1"/>
</dbReference>
<organism evidence="4 5">
    <name type="scientific">Deinococcus radiophilus</name>
    <dbReference type="NCBI Taxonomy" id="32062"/>
    <lineage>
        <taxon>Bacteria</taxon>
        <taxon>Thermotogati</taxon>
        <taxon>Deinococcota</taxon>
        <taxon>Deinococci</taxon>
        <taxon>Deinococcales</taxon>
        <taxon>Deinococcaceae</taxon>
        <taxon>Deinococcus</taxon>
    </lineage>
</organism>
<dbReference type="OrthoDB" id="9788270at2"/>
<dbReference type="GO" id="GO:0008930">
    <property type="term" value="F:methylthioadenosine nucleosidase activity"/>
    <property type="evidence" value="ECO:0007669"/>
    <property type="project" value="TreeGrafter"/>
</dbReference>
<dbReference type="CDD" id="cd17766">
    <property type="entry name" value="futalosine_nucleosidase_MqnB"/>
    <property type="match status" value="1"/>
</dbReference>
<keyword evidence="5" id="KW-1185">Reference proteome</keyword>
<proteinExistence type="inferred from homology"/>
<sequence length="223" mass="22595">MSAALLHPQDVLLVVATPGEAEVFADLGCQMTVSGVGAVAAALSTAQACTTHRPRLVVSTGIAGAFAPSGLQPGDLAVSSAMIQADYGAELGDDFLDLAALGLRVSEWDGAADFGIFAAAPGYAELAHTLGATCGPMLTLNTVTGTAQRADALLRRFPDALTEGMEGAGVAHAAALAGIPALEMRGISNLVGPRDRDSWRIPQALAAARRGVAGLLTSPWLAH</sequence>
<keyword evidence="4" id="KW-0326">Glycosidase</keyword>
<evidence type="ECO:0000256" key="1">
    <source>
        <dbReference type="HAMAP-Rule" id="MF_00991"/>
    </source>
</evidence>
<evidence type="ECO:0000259" key="3">
    <source>
        <dbReference type="Pfam" id="PF01048"/>
    </source>
</evidence>
<dbReference type="Pfam" id="PF01048">
    <property type="entry name" value="PNP_UDP_1"/>
    <property type="match status" value="1"/>
</dbReference>
<dbReference type="GO" id="GO:0008782">
    <property type="term" value="F:adenosylhomocysteine nucleosidase activity"/>
    <property type="evidence" value="ECO:0007669"/>
    <property type="project" value="TreeGrafter"/>
</dbReference>
<comment type="caution">
    <text evidence="4">The sequence shown here is derived from an EMBL/GenBank/DDBJ whole genome shotgun (WGS) entry which is preliminary data.</text>
</comment>
<dbReference type="Gene3D" id="3.40.50.1580">
    <property type="entry name" value="Nucleoside phosphorylase domain"/>
    <property type="match status" value="1"/>
</dbReference>
<dbReference type="GO" id="GO:0005829">
    <property type="term" value="C:cytosol"/>
    <property type="evidence" value="ECO:0007669"/>
    <property type="project" value="TreeGrafter"/>
</dbReference>
<gene>
    <name evidence="1 4" type="primary">mqnB</name>
    <name evidence="4" type="ORF">EJ104_03050</name>
</gene>
<dbReference type="UniPathway" id="UPA00079"/>
<dbReference type="InterPro" id="IPR019963">
    <property type="entry name" value="FL_hydrolase_MqnB"/>
</dbReference>
<dbReference type="GO" id="GO:0009116">
    <property type="term" value="P:nucleoside metabolic process"/>
    <property type="evidence" value="ECO:0007669"/>
    <property type="project" value="InterPro"/>
</dbReference>
<protein>
    <recommendedName>
        <fullName evidence="1 2">Futalosine hydrolase</fullName>
        <shortName evidence="1">FL hydrolase</shortName>
        <ecNumber evidence="1 2">3.2.2.26</ecNumber>
    </recommendedName>
    <alternativeName>
        <fullName evidence="1">Futalosine nucleosidase</fullName>
    </alternativeName>
    <alternativeName>
        <fullName evidence="1">Menaquinone biosynthetic enzyme MqnB</fullName>
    </alternativeName>
</protein>
<dbReference type="AlphaFoldDB" id="A0A3S0IB16"/>
<dbReference type="RefSeq" id="WP_126351294.1">
    <property type="nucleotide sequence ID" value="NZ_CP086380.1"/>
</dbReference>
<dbReference type="InterPro" id="IPR035994">
    <property type="entry name" value="Nucleoside_phosphorylase_sf"/>
</dbReference>
<comment type="catalytic activity">
    <reaction evidence="1">
        <text>futalosine + H2O = dehypoxanthine futalosine + hypoxanthine</text>
        <dbReference type="Rhea" id="RHEA:25904"/>
        <dbReference type="ChEBI" id="CHEBI:15377"/>
        <dbReference type="ChEBI" id="CHEBI:17368"/>
        <dbReference type="ChEBI" id="CHEBI:58863"/>
        <dbReference type="ChEBI" id="CHEBI:58864"/>
        <dbReference type="EC" id="3.2.2.26"/>
    </reaction>
</comment>
<dbReference type="EMBL" id="RXPE01000004">
    <property type="protein sequence ID" value="RTR29383.1"/>
    <property type="molecule type" value="Genomic_DNA"/>
</dbReference>
<reference evidence="4 5" key="1">
    <citation type="submission" date="2018-12" db="EMBL/GenBank/DDBJ databases">
        <title>Deinococcus radiophilus ATCC 27603 genome sequencing and assembly.</title>
        <authorList>
            <person name="Maclea K.S."/>
            <person name="Maynard C.R."/>
        </authorList>
    </citation>
    <scope>NUCLEOTIDE SEQUENCE [LARGE SCALE GENOMIC DNA]</scope>
    <source>
        <strain evidence="4 5">ATCC 27603</strain>
    </source>
</reference>
<comment type="similarity">
    <text evidence="1">Belongs to the PNP/UDP phosphorylase family. Futalosine hydrolase subfamily.</text>
</comment>
<dbReference type="InterPro" id="IPR000845">
    <property type="entry name" value="Nucleoside_phosphorylase_d"/>
</dbReference>
<dbReference type="EC" id="3.2.2.26" evidence="1 2"/>
<dbReference type="SUPFAM" id="SSF53167">
    <property type="entry name" value="Purine and uridine phosphorylases"/>
    <property type="match status" value="1"/>
</dbReference>
<evidence type="ECO:0000256" key="2">
    <source>
        <dbReference type="NCBIfam" id="TIGR03664"/>
    </source>
</evidence>
<dbReference type="HAMAP" id="MF_00991">
    <property type="entry name" value="MqnB"/>
    <property type="match status" value="1"/>
</dbReference>
<evidence type="ECO:0000313" key="4">
    <source>
        <dbReference type="EMBL" id="RTR29383.1"/>
    </source>
</evidence>
<comment type="pathway">
    <text evidence="1">Quinol/quinone metabolism; menaquinone biosynthesis.</text>
</comment>
<comment type="function">
    <text evidence="1">Catalyzes the hydrolysis of futalosine (FL) to dehypoxanthine futalosine (DHFL) and hypoxanthine, a step in the biosynthesis of menaquinone (MK, vitamin K2).</text>
</comment>
<dbReference type="PANTHER" id="PTHR46832">
    <property type="entry name" value="5'-METHYLTHIOADENOSINE/S-ADENOSYLHOMOCYSTEINE NUCLEOSIDASE"/>
    <property type="match status" value="1"/>
</dbReference>
<name>A0A3S0IB16_9DEIO</name>
<keyword evidence="1" id="KW-0474">Menaquinone biosynthesis</keyword>